<dbReference type="Proteomes" id="UP000183413">
    <property type="component" value="Unassembled WGS sequence"/>
</dbReference>
<protein>
    <submittedName>
        <fullName evidence="10">MerR family transcriptional regulator, redox-sensitive transcriptional activator SoxR</fullName>
    </submittedName>
</protein>
<dbReference type="InterPro" id="IPR015358">
    <property type="entry name" value="Tscrpt_reg_MerR_DNA-bd"/>
</dbReference>
<evidence type="ECO:0000259" key="9">
    <source>
        <dbReference type="PROSITE" id="PS50937"/>
    </source>
</evidence>
<accession>A0A1I4XN77</accession>
<evidence type="ECO:0000313" key="10">
    <source>
        <dbReference type="EMBL" id="SFN26863.1"/>
    </source>
</evidence>
<keyword evidence="1" id="KW-0001">2Fe-2S</keyword>
<keyword evidence="6" id="KW-0238">DNA-binding</keyword>
<dbReference type="eggNOG" id="COG0789">
    <property type="taxonomic scope" value="Bacteria"/>
</dbReference>
<dbReference type="NCBIfam" id="TIGR01950">
    <property type="entry name" value="SoxR"/>
    <property type="match status" value="1"/>
</dbReference>
<reference evidence="10 11" key="1">
    <citation type="submission" date="2016-10" db="EMBL/GenBank/DDBJ databases">
        <authorList>
            <person name="de Groot N.N."/>
        </authorList>
    </citation>
    <scope>NUCLEOTIDE SEQUENCE [LARGE SCALE GENOMIC DNA]</scope>
    <source>
        <strain evidence="10 11">DSM 43067</strain>
    </source>
</reference>
<keyword evidence="11" id="KW-1185">Reference proteome</keyword>
<organism evidence="10 11">
    <name type="scientific">Actinomadura madurae</name>
    <dbReference type="NCBI Taxonomy" id="1993"/>
    <lineage>
        <taxon>Bacteria</taxon>
        <taxon>Bacillati</taxon>
        <taxon>Actinomycetota</taxon>
        <taxon>Actinomycetes</taxon>
        <taxon>Streptosporangiales</taxon>
        <taxon>Thermomonosporaceae</taxon>
        <taxon>Actinomadura</taxon>
    </lineage>
</organism>
<dbReference type="SMART" id="SM00422">
    <property type="entry name" value="HTH_MERR"/>
    <property type="match status" value="1"/>
</dbReference>
<evidence type="ECO:0000256" key="8">
    <source>
        <dbReference type="SAM" id="MobiDB-lite"/>
    </source>
</evidence>
<keyword evidence="3" id="KW-0408">Iron</keyword>
<dbReference type="PRINTS" id="PR00040">
    <property type="entry name" value="HTHMERR"/>
</dbReference>
<dbReference type="PANTHER" id="PTHR30204">
    <property type="entry name" value="REDOX-CYCLING DRUG-SENSING TRANSCRIPTIONAL ACTIVATOR SOXR"/>
    <property type="match status" value="1"/>
</dbReference>
<evidence type="ECO:0000256" key="3">
    <source>
        <dbReference type="ARBA" id="ARBA00023004"/>
    </source>
</evidence>
<name>A0A1I4XN77_9ACTN</name>
<dbReference type="InterPro" id="IPR010211">
    <property type="entry name" value="Redox-sen_tscrpt-act_SoxR"/>
</dbReference>
<dbReference type="SUPFAM" id="SSF46955">
    <property type="entry name" value="Putative DNA-binding domain"/>
    <property type="match status" value="1"/>
</dbReference>
<dbReference type="GO" id="GO:0006979">
    <property type="term" value="P:response to oxidative stress"/>
    <property type="evidence" value="ECO:0007669"/>
    <property type="project" value="InterPro"/>
</dbReference>
<feature type="region of interest" description="Disordered" evidence="8">
    <location>
        <begin position="158"/>
        <end position="198"/>
    </location>
</feature>
<dbReference type="PROSITE" id="PS50937">
    <property type="entry name" value="HTH_MERR_2"/>
    <property type="match status" value="1"/>
</dbReference>
<dbReference type="Pfam" id="PF00376">
    <property type="entry name" value="MerR"/>
    <property type="match status" value="1"/>
</dbReference>
<dbReference type="InterPro" id="IPR047057">
    <property type="entry name" value="MerR_fam"/>
</dbReference>
<evidence type="ECO:0000256" key="7">
    <source>
        <dbReference type="ARBA" id="ARBA00023163"/>
    </source>
</evidence>
<dbReference type="GO" id="GO:0003677">
    <property type="term" value="F:DNA binding"/>
    <property type="evidence" value="ECO:0007669"/>
    <property type="project" value="UniProtKB-KW"/>
</dbReference>
<dbReference type="InParanoid" id="A0A1I4XN77"/>
<sequence length="198" mass="21751">MTRLEHRVHELTVGQLAERSGVAVSALHFYESKGLISSRRTAGNQRRFGRDTLRRVSFIKVSQRVGIPLSDIRDALATLPEERTPTVEDWARLSEAWRSDLDARIRQLERLRDDLTDCIGCGCLSISRCALANPYDRLGDEGPGPRRLLVNRGAEAVHDAEAPHGARQAAPSRPAEETRAVSEAAHHAECGGVCAPEG</sequence>
<dbReference type="InterPro" id="IPR009061">
    <property type="entry name" value="DNA-bd_dom_put_sf"/>
</dbReference>
<evidence type="ECO:0000256" key="5">
    <source>
        <dbReference type="ARBA" id="ARBA00023015"/>
    </source>
</evidence>
<evidence type="ECO:0000256" key="6">
    <source>
        <dbReference type="ARBA" id="ARBA00023125"/>
    </source>
</evidence>
<dbReference type="PROSITE" id="PS00552">
    <property type="entry name" value="HTH_MERR_1"/>
    <property type="match status" value="1"/>
</dbReference>
<dbReference type="STRING" id="1993.SAMN04489713_101930"/>
<evidence type="ECO:0000256" key="2">
    <source>
        <dbReference type="ARBA" id="ARBA00022723"/>
    </source>
</evidence>
<dbReference type="AlphaFoldDB" id="A0A1I4XN77"/>
<dbReference type="PANTHER" id="PTHR30204:SF0">
    <property type="entry name" value="REDOX-SENSITIVE TRANSCRIPTIONAL ACTIVATOR SOXR"/>
    <property type="match status" value="1"/>
</dbReference>
<dbReference type="EMBL" id="FOVH01000001">
    <property type="protein sequence ID" value="SFN26863.1"/>
    <property type="molecule type" value="Genomic_DNA"/>
</dbReference>
<feature type="compositionally biased region" description="Basic and acidic residues" evidence="8">
    <location>
        <begin position="174"/>
        <end position="189"/>
    </location>
</feature>
<dbReference type="GO" id="GO:0003700">
    <property type="term" value="F:DNA-binding transcription factor activity"/>
    <property type="evidence" value="ECO:0007669"/>
    <property type="project" value="InterPro"/>
</dbReference>
<dbReference type="GO" id="GO:0051537">
    <property type="term" value="F:2 iron, 2 sulfur cluster binding"/>
    <property type="evidence" value="ECO:0007669"/>
    <property type="project" value="UniProtKB-KW"/>
</dbReference>
<keyword evidence="2" id="KW-0479">Metal-binding</keyword>
<proteinExistence type="predicted"/>
<evidence type="ECO:0000256" key="4">
    <source>
        <dbReference type="ARBA" id="ARBA00023014"/>
    </source>
</evidence>
<dbReference type="CDD" id="cd01110">
    <property type="entry name" value="HTH_SoxR"/>
    <property type="match status" value="1"/>
</dbReference>
<dbReference type="Pfam" id="PF09278">
    <property type="entry name" value="MerR-DNA-bind"/>
    <property type="match status" value="1"/>
</dbReference>
<dbReference type="GO" id="GO:0046872">
    <property type="term" value="F:metal ion binding"/>
    <property type="evidence" value="ECO:0007669"/>
    <property type="project" value="UniProtKB-KW"/>
</dbReference>
<dbReference type="Gene3D" id="1.10.1660.10">
    <property type="match status" value="1"/>
</dbReference>
<keyword evidence="5" id="KW-0805">Transcription regulation</keyword>
<keyword evidence="4" id="KW-0411">Iron-sulfur</keyword>
<keyword evidence="7" id="KW-0804">Transcription</keyword>
<gene>
    <name evidence="10" type="ORF">SAMN04489713_101930</name>
</gene>
<dbReference type="InterPro" id="IPR000551">
    <property type="entry name" value="MerR-type_HTH_dom"/>
</dbReference>
<feature type="domain" description="HTH merR-type" evidence="9">
    <location>
        <begin position="10"/>
        <end position="78"/>
    </location>
</feature>
<evidence type="ECO:0000313" key="11">
    <source>
        <dbReference type="Proteomes" id="UP000183413"/>
    </source>
</evidence>
<evidence type="ECO:0000256" key="1">
    <source>
        <dbReference type="ARBA" id="ARBA00022714"/>
    </source>
</evidence>